<dbReference type="InterPro" id="IPR001881">
    <property type="entry name" value="EGF-like_Ca-bd_dom"/>
</dbReference>
<organism evidence="6 7">
    <name type="scientific">Crocodylus porosus</name>
    <name type="common">Saltwater crocodile</name>
    <name type="synonym">Estuarine crocodile</name>
    <dbReference type="NCBI Taxonomy" id="8502"/>
    <lineage>
        <taxon>Eukaryota</taxon>
        <taxon>Metazoa</taxon>
        <taxon>Chordata</taxon>
        <taxon>Craniata</taxon>
        <taxon>Vertebrata</taxon>
        <taxon>Euteleostomi</taxon>
        <taxon>Archelosauria</taxon>
        <taxon>Archosauria</taxon>
        <taxon>Crocodylia</taxon>
        <taxon>Longirostres</taxon>
        <taxon>Crocodylidae</taxon>
        <taxon>Crocodylus</taxon>
    </lineage>
</organism>
<proteinExistence type="predicted"/>
<evidence type="ECO:0000256" key="2">
    <source>
        <dbReference type="ARBA" id="ARBA00023157"/>
    </source>
</evidence>
<keyword evidence="7" id="KW-1185">Reference proteome</keyword>
<name>A0A7M4FDM7_CROPO</name>
<keyword evidence="4" id="KW-0812">Transmembrane</keyword>
<dbReference type="AlphaFoldDB" id="A0A7M4FDM7"/>
<keyword evidence="2" id="KW-1015">Disulfide bond</keyword>
<evidence type="ECO:0000313" key="6">
    <source>
        <dbReference type="Ensembl" id="ENSCPRP00005023349.1"/>
    </source>
</evidence>
<evidence type="ECO:0000256" key="1">
    <source>
        <dbReference type="ARBA" id="ARBA00022729"/>
    </source>
</evidence>
<dbReference type="PRINTS" id="PR00023">
    <property type="entry name" value="ZPELLUCIDA"/>
</dbReference>
<reference evidence="6" key="1">
    <citation type="submission" date="2025-08" db="UniProtKB">
        <authorList>
            <consortium name="Ensembl"/>
        </authorList>
    </citation>
    <scope>IDENTIFICATION</scope>
</reference>
<sequence length="400" mass="44568">REEDDCSVEASCHNVYGSYQCSCNEGFIDLNSDRPGRNCKVPQASPDSMSNVYHSLPVTSLPSINSAQRLSIKDAVKIFCEIEKIVIAIQKKFLQQESIPESSLYLGEPHCNVSFRNDTSVVLQTGWNECGTEVQSNLTNTLVKTILRNDISLQGVIHHLKIVSPIHCVFQNDLLTSSGYTPDWVYTIFEDLHGSGHFITEMQLFVGNSAIPKNFSVSASDDILIEVGIHKEGSKLKVVLTECWATPSNNSVDPLSFAFINNSCPVPNTHTILIENGNSSKAQFKLKIFSFVNNSVVYLHCRIRICVETPESTCRTTCNGARSLKTGEIIATHRTSWGPLCKATRKEPGLGVGYIILIVITVFVFVLAVAAVLIFQYQRKTGRYNFRIKSDNFSYQVFYD</sequence>
<dbReference type="PANTHER" id="PTHR14002">
    <property type="entry name" value="ENDOGLIN/TGF-BETA RECEPTOR TYPE III"/>
    <property type="match status" value="1"/>
</dbReference>
<dbReference type="GO" id="GO:0005509">
    <property type="term" value="F:calcium ion binding"/>
    <property type="evidence" value="ECO:0007669"/>
    <property type="project" value="InterPro"/>
</dbReference>
<keyword evidence="1" id="KW-0732">Signal</keyword>
<dbReference type="Pfam" id="PF00100">
    <property type="entry name" value="Zona_pellucida"/>
    <property type="match status" value="1"/>
</dbReference>
<dbReference type="Gene3D" id="2.60.40.4100">
    <property type="entry name" value="Zona pellucida, ZP-C domain"/>
    <property type="match status" value="1"/>
</dbReference>
<accession>A0A7M4FDM7</accession>
<dbReference type="Ensembl" id="ENSCPRT00005027245.1">
    <property type="protein sequence ID" value="ENSCPRP00005023349.1"/>
    <property type="gene ID" value="ENSCPRG00005016194.1"/>
</dbReference>
<protein>
    <submittedName>
        <fullName evidence="6">Uromodulin like 1</fullName>
    </submittedName>
</protein>
<dbReference type="GeneTree" id="ENSGT00940000159975"/>
<dbReference type="PANTHER" id="PTHR14002:SF22">
    <property type="entry name" value="UROMODULIN-LIKE 1"/>
    <property type="match status" value="1"/>
</dbReference>
<dbReference type="PROSITE" id="PS51034">
    <property type="entry name" value="ZP_2"/>
    <property type="match status" value="1"/>
</dbReference>
<gene>
    <name evidence="6" type="primary">UMODL1</name>
</gene>
<dbReference type="InterPro" id="IPR042235">
    <property type="entry name" value="ZP-C_dom"/>
</dbReference>
<dbReference type="InterPro" id="IPR055355">
    <property type="entry name" value="ZP-C"/>
</dbReference>
<keyword evidence="4" id="KW-0472">Membrane</keyword>
<reference evidence="6" key="2">
    <citation type="submission" date="2025-09" db="UniProtKB">
        <authorList>
            <consortium name="Ensembl"/>
        </authorList>
    </citation>
    <scope>IDENTIFICATION</scope>
</reference>
<keyword evidence="4" id="KW-1133">Transmembrane helix</keyword>
<keyword evidence="3" id="KW-0325">Glycoprotein</keyword>
<dbReference type="InterPro" id="IPR001507">
    <property type="entry name" value="ZP_dom"/>
</dbReference>
<dbReference type="Proteomes" id="UP000594220">
    <property type="component" value="Unplaced"/>
</dbReference>
<evidence type="ECO:0000256" key="3">
    <source>
        <dbReference type="ARBA" id="ARBA00023180"/>
    </source>
</evidence>
<dbReference type="Gene3D" id="2.10.25.10">
    <property type="entry name" value="Laminin"/>
    <property type="match status" value="1"/>
</dbReference>
<dbReference type="InterPro" id="IPR055356">
    <property type="entry name" value="ZP-N"/>
</dbReference>
<evidence type="ECO:0000256" key="4">
    <source>
        <dbReference type="SAM" id="Phobius"/>
    </source>
</evidence>
<feature type="domain" description="ZP" evidence="5">
    <location>
        <begin position="79"/>
        <end position="321"/>
    </location>
</feature>
<dbReference type="Gene3D" id="2.60.40.3210">
    <property type="entry name" value="Zona pellucida, ZP-N domain"/>
    <property type="match status" value="1"/>
</dbReference>
<dbReference type="CDD" id="cd00054">
    <property type="entry name" value="EGF_CA"/>
    <property type="match status" value="1"/>
</dbReference>
<feature type="transmembrane region" description="Helical" evidence="4">
    <location>
        <begin position="351"/>
        <end position="375"/>
    </location>
</feature>
<dbReference type="SUPFAM" id="SSF57196">
    <property type="entry name" value="EGF/Laminin"/>
    <property type="match status" value="1"/>
</dbReference>
<dbReference type="Pfam" id="PF23344">
    <property type="entry name" value="ZP-N"/>
    <property type="match status" value="1"/>
</dbReference>
<evidence type="ECO:0000259" key="5">
    <source>
        <dbReference type="PROSITE" id="PS51034"/>
    </source>
</evidence>
<dbReference type="InterPro" id="IPR048290">
    <property type="entry name" value="ZP_chr"/>
</dbReference>
<evidence type="ECO:0000313" key="7">
    <source>
        <dbReference type="Proteomes" id="UP000594220"/>
    </source>
</evidence>
<dbReference type="SMART" id="SM00179">
    <property type="entry name" value="EGF_CA"/>
    <property type="match status" value="1"/>
</dbReference>
<dbReference type="SMART" id="SM00241">
    <property type="entry name" value="ZP"/>
    <property type="match status" value="1"/>
</dbReference>